<feature type="region of interest" description="Disordered" evidence="2">
    <location>
        <begin position="93"/>
        <end position="118"/>
    </location>
</feature>
<evidence type="ECO:0000259" key="3">
    <source>
        <dbReference type="Pfam" id="PF15288"/>
    </source>
</evidence>
<keyword evidence="4" id="KW-1185">Reference proteome</keyword>
<dbReference type="PANTHER" id="PTHR16035">
    <property type="entry name" value="PROTEIN FAM90A1"/>
    <property type="match status" value="1"/>
</dbReference>
<evidence type="ECO:0000313" key="4">
    <source>
        <dbReference type="Proteomes" id="UP000694923"/>
    </source>
</evidence>
<proteinExistence type="inferred from homology"/>
<feature type="region of interest" description="Disordered" evidence="2">
    <location>
        <begin position="1"/>
        <end position="41"/>
    </location>
</feature>
<dbReference type="Proteomes" id="UP000694923">
    <property type="component" value="Unplaced"/>
</dbReference>
<dbReference type="GeneID" id="103582062"/>
<feature type="region of interest" description="Disordered" evidence="2">
    <location>
        <begin position="256"/>
        <end position="281"/>
    </location>
</feature>
<name>A0ABM0Q0S6_GALVR</name>
<dbReference type="RefSeq" id="XP_008561967.1">
    <property type="nucleotide sequence ID" value="XM_008563745.1"/>
</dbReference>
<feature type="domain" description="Zinc knuckle" evidence="3">
    <location>
        <begin position="41"/>
        <end position="65"/>
    </location>
</feature>
<feature type="compositionally biased region" description="Basic residues" evidence="2">
    <location>
        <begin position="272"/>
        <end position="281"/>
    </location>
</feature>
<evidence type="ECO:0000313" key="5">
    <source>
        <dbReference type="RefSeq" id="XP_008561967.1"/>
    </source>
</evidence>
<reference evidence="5" key="1">
    <citation type="submission" date="2025-08" db="UniProtKB">
        <authorList>
            <consortium name="RefSeq"/>
        </authorList>
    </citation>
    <scope>IDENTIFICATION</scope>
</reference>
<gene>
    <name evidence="5" type="primary">LOC103582062</name>
</gene>
<evidence type="ECO:0000256" key="1">
    <source>
        <dbReference type="ARBA" id="ARBA00007943"/>
    </source>
</evidence>
<organism evidence="4 5">
    <name type="scientific">Galeopterus variegatus</name>
    <name type="common">Malayan flying lemur</name>
    <name type="synonym">Cynocephalus variegatus</name>
    <dbReference type="NCBI Taxonomy" id="482537"/>
    <lineage>
        <taxon>Eukaryota</taxon>
        <taxon>Metazoa</taxon>
        <taxon>Chordata</taxon>
        <taxon>Craniata</taxon>
        <taxon>Vertebrata</taxon>
        <taxon>Euteleostomi</taxon>
        <taxon>Mammalia</taxon>
        <taxon>Eutheria</taxon>
        <taxon>Euarchontoglires</taxon>
        <taxon>Dermoptera</taxon>
        <taxon>Cynocephalidae</taxon>
        <taxon>Galeopterus</taxon>
    </lineage>
</organism>
<comment type="similarity">
    <text evidence="1">Belongs to the FAM90 family.</text>
</comment>
<sequence>MAGQYIHHQPQGPHNAKNLKKPQQDPVGQRASPPEVEETGVKCKNCGAFGHRASNRKCPMKCWAQTENSTTDQSSLTSRSPHSELILALRTPKEEGPRTVVECGTGRQSSNRVDTKHSTRPLPVQMTRRPAQSPVPTDPPPVKTPDTGSFCPTQSHNKMHELSPCGPAKGHEVNFCDSLCPALKNFCRYPALSARSTAHRPDVFSPDVPLSAMKTLAQCHVFNPQAQIKRPHVDSKPSPQPAGQKCGQDFKLRIQPPGKRSAQVPIQACQNHPKKARLTPS</sequence>
<dbReference type="InterPro" id="IPR039213">
    <property type="entry name" value="FAM90"/>
</dbReference>
<dbReference type="InterPro" id="IPR041670">
    <property type="entry name" value="Znf-CCHC_6"/>
</dbReference>
<accession>A0ABM0Q0S6</accession>
<dbReference type="Pfam" id="PF15288">
    <property type="entry name" value="zf-CCHC_6"/>
    <property type="match status" value="1"/>
</dbReference>
<protein>
    <submittedName>
        <fullName evidence="5">Protein FAM90A27P-like</fullName>
    </submittedName>
</protein>
<evidence type="ECO:0000256" key="2">
    <source>
        <dbReference type="SAM" id="MobiDB-lite"/>
    </source>
</evidence>
<dbReference type="PANTHER" id="PTHR16035:SF16">
    <property type="entry name" value="PROTEIN FAM90A1-RELATED"/>
    <property type="match status" value="1"/>
</dbReference>